<comment type="subcellular location">
    <subcellularLocation>
        <location evidence="1 18">Cytoplasm</location>
    </subcellularLocation>
</comment>
<feature type="domain" description="MobA-like NTP transferase" evidence="19">
    <location>
        <begin position="16"/>
        <end position="158"/>
    </location>
</feature>
<evidence type="ECO:0000256" key="6">
    <source>
        <dbReference type="ARBA" id="ARBA00022695"/>
    </source>
</evidence>
<dbReference type="GO" id="GO:0008360">
    <property type="term" value="P:regulation of cell shape"/>
    <property type="evidence" value="ECO:0007669"/>
    <property type="project" value="UniProtKB-KW"/>
</dbReference>
<evidence type="ECO:0000256" key="13">
    <source>
        <dbReference type="ARBA" id="ARBA00023315"/>
    </source>
</evidence>
<keyword evidence="12 18" id="KW-0511">Multifunctional enzyme</keyword>
<evidence type="ECO:0000256" key="16">
    <source>
        <dbReference type="ARBA" id="ARBA00048493"/>
    </source>
</evidence>
<accession>A0A2N5DRZ4</accession>
<keyword evidence="14 18" id="KW-0961">Cell wall biogenesis/degradation</keyword>
<gene>
    <name evidence="18 20" type="primary">glmU</name>
    <name evidence="20" type="ORF">SGCZBJ_01160</name>
</gene>
<feature type="binding site" evidence="18">
    <location>
        <position position="86"/>
    </location>
    <ligand>
        <name>UDP-N-acetyl-alpha-D-glucosamine</name>
        <dbReference type="ChEBI" id="CHEBI:57705"/>
    </ligand>
</feature>
<dbReference type="GO" id="GO:0006048">
    <property type="term" value="P:UDP-N-acetylglucosamine biosynthetic process"/>
    <property type="evidence" value="ECO:0007669"/>
    <property type="project" value="UniProtKB-UniPathway"/>
</dbReference>
<comment type="catalytic activity">
    <reaction evidence="15 18">
        <text>alpha-D-glucosamine 1-phosphate + acetyl-CoA = N-acetyl-alpha-D-glucosamine 1-phosphate + CoA + H(+)</text>
        <dbReference type="Rhea" id="RHEA:13725"/>
        <dbReference type="ChEBI" id="CHEBI:15378"/>
        <dbReference type="ChEBI" id="CHEBI:57287"/>
        <dbReference type="ChEBI" id="CHEBI:57288"/>
        <dbReference type="ChEBI" id="CHEBI:57776"/>
        <dbReference type="ChEBI" id="CHEBI:58516"/>
        <dbReference type="EC" id="2.3.1.157"/>
    </reaction>
</comment>
<keyword evidence="21" id="KW-1185">Reference proteome</keyword>
<evidence type="ECO:0000259" key="19">
    <source>
        <dbReference type="Pfam" id="PF12804"/>
    </source>
</evidence>
<feature type="binding site" evidence="18">
    <location>
        <position position="400"/>
    </location>
    <ligand>
        <name>acetyl-CoA</name>
        <dbReference type="ChEBI" id="CHEBI:57288"/>
    </ligand>
</feature>
<comment type="pathway">
    <text evidence="18">Nucleotide-sugar biosynthesis; UDP-N-acetyl-alpha-D-glucosamine biosynthesis; UDP-N-acetyl-alpha-D-glucosamine from N-acetyl-alpha-D-glucosamine 1-phosphate: step 1/1.</text>
</comment>
<evidence type="ECO:0000256" key="17">
    <source>
        <dbReference type="ARBA" id="ARBA00049628"/>
    </source>
</evidence>
<dbReference type="InterPro" id="IPR038009">
    <property type="entry name" value="GlmU_C_LbH"/>
</dbReference>
<dbReference type="Gene3D" id="3.90.550.10">
    <property type="entry name" value="Spore Coat Polysaccharide Biosynthesis Protein SpsA, Chain A"/>
    <property type="match status" value="1"/>
</dbReference>
<feature type="binding site" evidence="18">
    <location>
        <begin position="91"/>
        <end position="92"/>
    </location>
    <ligand>
        <name>UDP-N-acetyl-alpha-D-glucosamine</name>
        <dbReference type="ChEBI" id="CHEBI:57705"/>
    </ligand>
</feature>
<reference evidence="20 21" key="1">
    <citation type="submission" date="2017-12" db="EMBL/GenBank/DDBJ databases">
        <title>The genome sequence of Caulobacter sp. 410.</title>
        <authorList>
            <person name="Gao J."/>
            <person name="Mao X."/>
            <person name="Sun J."/>
        </authorList>
    </citation>
    <scope>NUCLEOTIDE SEQUENCE [LARGE SCALE GENOMIC DNA]</scope>
    <source>
        <strain evidence="20 21">410</strain>
    </source>
</reference>
<feature type="binding site" evidence="18">
    <location>
        <position position="375"/>
    </location>
    <ligand>
        <name>acetyl-CoA</name>
        <dbReference type="ChEBI" id="CHEBI:57288"/>
    </ligand>
</feature>
<dbReference type="InterPro" id="IPR001451">
    <property type="entry name" value="Hexapep"/>
</dbReference>
<dbReference type="GO" id="GO:0016020">
    <property type="term" value="C:membrane"/>
    <property type="evidence" value="ECO:0007669"/>
    <property type="project" value="GOC"/>
</dbReference>
<dbReference type="InterPro" id="IPR029044">
    <property type="entry name" value="Nucleotide-diphossugar_trans"/>
</dbReference>
<comment type="pathway">
    <text evidence="18">Bacterial outer membrane biogenesis; LPS lipid A biosynthesis.</text>
</comment>
<evidence type="ECO:0000313" key="21">
    <source>
        <dbReference type="Proteomes" id="UP000234479"/>
    </source>
</evidence>
<evidence type="ECO:0000256" key="4">
    <source>
        <dbReference type="ARBA" id="ARBA00022490"/>
    </source>
</evidence>
<dbReference type="GO" id="GO:0000287">
    <property type="term" value="F:magnesium ion binding"/>
    <property type="evidence" value="ECO:0007669"/>
    <property type="project" value="UniProtKB-UniRule"/>
</dbReference>
<feature type="binding site" evidence="18">
    <location>
        <position position="116"/>
    </location>
    <ligand>
        <name>Mg(2+)</name>
        <dbReference type="ChEBI" id="CHEBI:18420"/>
    </ligand>
</feature>
<keyword evidence="5 18" id="KW-0808">Transferase</keyword>
<evidence type="ECO:0000256" key="14">
    <source>
        <dbReference type="ARBA" id="ARBA00023316"/>
    </source>
</evidence>
<dbReference type="GO" id="GO:0009252">
    <property type="term" value="P:peptidoglycan biosynthetic process"/>
    <property type="evidence" value="ECO:0007669"/>
    <property type="project" value="UniProtKB-UniRule"/>
</dbReference>
<dbReference type="Pfam" id="PF00132">
    <property type="entry name" value="Hexapep"/>
    <property type="match status" value="2"/>
</dbReference>
<comment type="similarity">
    <text evidence="3 18">In the N-terminal section; belongs to the N-acetylglucosamine-1-phosphate uridyltransferase family.</text>
</comment>
<dbReference type="GO" id="GO:0071555">
    <property type="term" value="P:cell wall organization"/>
    <property type="evidence" value="ECO:0007669"/>
    <property type="project" value="UniProtKB-KW"/>
</dbReference>
<dbReference type="GO" id="GO:0005737">
    <property type="term" value="C:cytoplasm"/>
    <property type="evidence" value="ECO:0007669"/>
    <property type="project" value="UniProtKB-SubCell"/>
</dbReference>
<dbReference type="GO" id="GO:0000902">
    <property type="term" value="P:cell morphogenesis"/>
    <property type="evidence" value="ECO:0007669"/>
    <property type="project" value="UniProtKB-UniRule"/>
</dbReference>
<evidence type="ECO:0000256" key="3">
    <source>
        <dbReference type="ARBA" id="ARBA00007947"/>
    </source>
</evidence>
<comment type="pathway">
    <text evidence="18">Nucleotide-sugar biosynthesis; UDP-N-acetyl-alpha-D-glucosamine biosynthesis; N-acetyl-alpha-D-glucosamine 1-phosphate from alpha-D-glucosamine 6-phosphate (route II): step 2/2.</text>
</comment>
<dbReference type="GO" id="GO:0019134">
    <property type="term" value="F:glucosamine-1-phosphate N-acetyltransferase activity"/>
    <property type="evidence" value="ECO:0007669"/>
    <property type="project" value="UniProtKB-UniRule"/>
</dbReference>
<dbReference type="AlphaFoldDB" id="A0A2N5DRZ4"/>
<feature type="active site" description="Proton acceptor" evidence="18">
    <location>
        <position position="358"/>
    </location>
</feature>
<dbReference type="RefSeq" id="WP_101716246.1">
    <property type="nucleotide sequence ID" value="NZ_PJRS01000004.1"/>
</dbReference>
<feature type="binding site" evidence="18">
    <location>
        <position position="239"/>
    </location>
    <ligand>
        <name>Mg(2+)</name>
        <dbReference type="ChEBI" id="CHEBI:18420"/>
    </ligand>
</feature>
<protein>
    <recommendedName>
        <fullName evidence="18">Bifunctional protein GlmU</fullName>
    </recommendedName>
    <domain>
        <recommendedName>
            <fullName evidence="18">UDP-N-acetylglucosamine pyrophosphorylase</fullName>
            <ecNumber evidence="18">2.7.7.23</ecNumber>
        </recommendedName>
        <alternativeName>
            <fullName evidence="18">N-acetylglucosamine-1-phosphate uridyltransferase</fullName>
        </alternativeName>
    </domain>
    <domain>
        <recommendedName>
            <fullName evidence="18">Glucosamine-1-phosphate N-acetyltransferase</fullName>
            <ecNumber evidence="18">2.3.1.157</ecNumber>
        </recommendedName>
    </domain>
</protein>
<dbReference type="GO" id="GO:0009245">
    <property type="term" value="P:lipid A biosynthetic process"/>
    <property type="evidence" value="ECO:0007669"/>
    <property type="project" value="UniProtKB-UniRule"/>
</dbReference>
<dbReference type="HAMAP" id="MF_01631">
    <property type="entry name" value="GlmU"/>
    <property type="match status" value="1"/>
</dbReference>
<dbReference type="CDD" id="cd02540">
    <property type="entry name" value="GT2_GlmU_N_bac"/>
    <property type="match status" value="1"/>
</dbReference>
<dbReference type="SUPFAM" id="SSF53448">
    <property type="entry name" value="Nucleotide-diphospho-sugar transferases"/>
    <property type="match status" value="1"/>
</dbReference>
<proteinExistence type="inferred from homology"/>
<evidence type="ECO:0000256" key="12">
    <source>
        <dbReference type="ARBA" id="ARBA00023268"/>
    </source>
</evidence>
<dbReference type="InterPro" id="IPR011004">
    <property type="entry name" value="Trimer_LpxA-like_sf"/>
</dbReference>
<dbReference type="CDD" id="cd03353">
    <property type="entry name" value="LbH_GlmU_C"/>
    <property type="match status" value="1"/>
</dbReference>
<feature type="binding site" evidence="18">
    <location>
        <position position="435"/>
    </location>
    <ligand>
        <name>acetyl-CoA</name>
        <dbReference type="ChEBI" id="CHEBI:57288"/>
    </ligand>
</feature>
<keyword evidence="10 18" id="KW-0133">Cell shape</keyword>
<evidence type="ECO:0000256" key="2">
    <source>
        <dbReference type="ARBA" id="ARBA00007707"/>
    </source>
</evidence>
<dbReference type="Gene3D" id="2.160.10.10">
    <property type="entry name" value="Hexapeptide repeat proteins"/>
    <property type="match status" value="1"/>
</dbReference>
<dbReference type="SUPFAM" id="SSF51161">
    <property type="entry name" value="Trimeric LpxA-like enzymes"/>
    <property type="match status" value="1"/>
</dbReference>
<evidence type="ECO:0000256" key="9">
    <source>
        <dbReference type="ARBA" id="ARBA00022842"/>
    </source>
</evidence>
<dbReference type="NCBIfam" id="NF010933">
    <property type="entry name" value="PRK14353.1"/>
    <property type="match status" value="1"/>
</dbReference>
<dbReference type="Pfam" id="PF12804">
    <property type="entry name" value="NTP_transf_3"/>
    <property type="match status" value="1"/>
</dbReference>
<dbReference type="GO" id="GO:0003977">
    <property type="term" value="F:UDP-N-acetylglucosamine diphosphorylase activity"/>
    <property type="evidence" value="ECO:0007669"/>
    <property type="project" value="UniProtKB-UniRule"/>
</dbReference>
<feature type="region of interest" description="N-acetyltransferase" evidence="18">
    <location>
        <begin position="263"/>
        <end position="460"/>
    </location>
</feature>
<keyword evidence="9 18" id="KW-0460">Magnesium</keyword>
<evidence type="ECO:0000256" key="1">
    <source>
        <dbReference type="ARBA" id="ARBA00004496"/>
    </source>
</evidence>
<name>A0A2N5DRZ4_9CAUL</name>
<feature type="region of interest" description="Linker" evidence="18">
    <location>
        <begin position="242"/>
        <end position="262"/>
    </location>
</feature>
<feature type="binding site" evidence="18">
    <location>
        <position position="418"/>
    </location>
    <ligand>
        <name>acetyl-CoA</name>
        <dbReference type="ChEBI" id="CHEBI:57288"/>
    </ligand>
</feature>
<keyword evidence="4 18" id="KW-0963">Cytoplasm</keyword>
<dbReference type="EC" id="2.7.7.23" evidence="18"/>
<dbReference type="PANTHER" id="PTHR43584">
    <property type="entry name" value="NUCLEOTIDYL TRANSFERASE"/>
    <property type="match status" value="1"/>
</dbReference>
<evidence type="ECO:0000256" key="7">
    <source>
        <dbReference type="ARBA" id="ARBA00022723"/>
    </source>
</evidence>
<comment type="caution">
    <text evidence="18">Lacks conserved residue(s) required for the propagation of feature annotation.</text>
</comment>
<evidence type="ECO:0000256" key="18">
    <source>
        <dbReference type="HAMAP-Rule" id="MF_01631"/>
    </source>
</evidence>
<feature type="binding site" evidence="18">
    <location>
        <begin position="19"/>
        <end position="22"/>
    </location>
    <ligand>
        <name>UDP-N-acetyl-alpha-D-glucosamine</name>
        <dbReference type="ChEBI" id="CHEBI:57705"/>
    </ligand>
</feature>
<keyword evidence="7 18" id="KW-0479">Metal-binding</keyword>
<dbReference type="PANTHER" id="PTHR43584:SF3">
    <property type="entry name" value="BIFUNCTIONAL PROTEIN GLMU"/>
    <property type="match status" value="1"/>
</dbReference>
<feature type="binding site" evidence="18">
    <location>
        <position position="346"/>
    </location>
    <ligand>
        <name>UDP-N-acetyl-alpha-D-glucosamine</name>
        <dbReference type="ChEBI" id="CHEBI:57705"/>
    </ligand>
</feature>
<dbReference type="NCBIfam" id="TIGR01173">
    <property type="entry name" value="glmU"/>
    <property type="match status" value="1"/>
</dbReference>
<dbReference type="InterPro" id="IPR025877">
    <property type="entry name" value="MobA-like_NTP_Trfase"/>
</dbReference>
<feature type="binding site" evidence="18">
    <location>
        <position position="33"/>
    </location>
    <ligand>
        <name>UDP-N-acetyl-alpha-D-glucosamine</name>
        <dbReference type="ChEBI" id="CHEBI:57705"/>
    </ligand>
</feature>
<comment type="caution">
    <text evidence="20">The sequence shown here is derived from an EMBL/GenBank/DDBJ whole genome shotgun (WGS) entry which is preliminary data.</text>
</comment>
<feature type="binding site" evidence="18">
    <location>
        <position position="167"/>
    </location>
    <ligand>
        <name>UDP-N-acetyl-alpha-D-glucosamine</name>
        <dbReference type="ChEBI" id="CHEBI:57705"/>
    </ligand>
</feature>
<evidence type="ECO:0000256" key="15">
    <source>
        <dbReference type="ARBA" id="ARBA00048247"/>
    </source>
</evidence>
<evidence type="ECO:0000256" key="11">
    <source>
        <dbReference type="ARBA" id="ARBA00022984"/>
    </source>
</evidence>
<dbReference type="InterPro" id="IPR050065">
    <property type="entry name" value="GlmU-like"/>
</dbReference>
<keyword evidence="8 18" id="KW-0677">Repeat</keyword>
<keyword evidence="6 18" id="KW-0548">Nucleotidyltransferase</keyword>
<comment type="catalytic activity">
    <reaction evidence="16 18">
        <text>N-acetyl-alpha-D-glucosamine 1-phosphate + UTP + H(+) = UDP-N-acetyl-alpha-D-glucosamine + diphosphate</text>
        <dbReference type="Rhea" id="RHEA:13509"/>
        <dbReference type="ChEBI" id="CHEBI:15378"/>
        <dbReference type="ChEBI" id="CHEBI:33019"/>
        <dbReference type="ChEBI" id="CHEBI:46398"/>
        <dbReference type="ChEBI" id="CHEBI:57705"/>
        <dbReference type="ChEBI" id="CHEBI:57776"/>
        <dbReference type="EC" id="2.7.7.23"/>
    </reaction>
</comment>
<dbReference type="Proteomes" id="UP000234479">
    <property type="component" value="Unassembled WGS sequence"/>
</dbReference>
<keyword evidence="13 18" id="KW-0012">Acyltransferase</keyword>
<comment type="cofactor">
    <cofactor evidence="18">
        <name>Mg(2+)</name>
        <dbReference type="ChEBI" id="CHEBI:18420"/>
    </cofactor>
    <text evidence="18">Binds 1 Mg(2+) ion per subunit.</text>
</comment>
<organism evidence="20 21">
    <name type="scientific">Caulobacter zeae</name>
    <dbReference type="NCBI Taxonomy" id="2055137"/>
    <lineage>
        <taxon>Bacteria</taxon>
        <taxon>Pseudomonadati</taxon>
        <taxon>Pseudomonadota</taxon>
        <taxon>Alphaproteobacteria</taxon>
        <taxon>Caulobacterales</taxon>
        <taxon>Caulobacteraceae</taxon>
        <taxon>Caulobacter</taxon>
    </lineage>
</organism>
<dbReference type="OrthoDB" id="9775031at2"/>
<comment type="similarity">
    <text evidence="2 18">In the C-terminal section; belongs to the transferase hexapeptide repeat family.</text>
</comment>
<feature type="binding site" evidence="18">
    <location>
        <position position="372"/>
    </location>
    <ligand>
        <name>UDP-N-acetyl-alpha-D-glucosamine</name>
        <dbReference type="ChEBI" id="CHEBI:57705"/>
    </ligand>
</feature>
<dbReference type="UniPathway" id="UPA00973"/>
<dbReference type="InterPro" id="IPR005882">
    <property type="entry name" value="Bifunctional_GlmU"/>
</dbReference>
<dbReference type="EMBL" id="PJRS01000004">
    <property type="protein sequence ID" value="PLR28830.1"/>
    <property type="molecule type" value="Genomic_DNA"/>
</dbReference>
<comment type="subunit">
    <text evidence="18">Homotrimer.</text>
</comment>
<feature type="binding site" evidence="18">
    <location>
        <position position="328"/>
    </location>
    <ligand>
        <name>UDP-N-acetyl-alpha-D-glucosamine</name>
        <dbReference type="ChEBI" id="CHEBI:57705"/>
    </ligand>
</feature>
<feature type="region of interest" description="Pyrophosphorylase" evidence="18">
    <location>
        <begin position="1"/>
        <end position="241"/>
    </location>
</feature>
<evidence type="ECO:0000313" key="20">
    <source>
        <dbReference type="EMBL" id="PLR28830.1"/>
    </source>
</evidence>
<sequence>MTQIAPNHHTGRPRAAVILAAGQGTRMKSPTPKVLHRVGGRAMLDHAIDAAQALGCTRIVVVVGAHSPQVGEHARKRLGPDATVVQDPPRGTGHAVLAAKDALADFDGDVVVTYADCPLLTAPVIAPLFDLRSAGADVAVLGFEAADPGAYGRLVLAPGHVLLRIVEAKDAEPAVLALKHCNSGVLAADRAQLFDLLAAVGNDNAKGEYYLTDIVGIAHDRKLATRATFAPEAAVQGVNSQAELAAAEAVWQAGRRAALMTEGVTMPAPDTVHLSWDTQVAAGVTVEPFVVFGAGVSIAAGAVIRAFSHLEGASIGEGALIGPYARLRPGAEIGPQAHIGNFVEVKKVKVGAGAKANHLSYLGDGSVGPKANIGAGTIFCNYDGFEKFETHVGAGAFIGSNSSLVAPVRIGDGAMTGSGTVVTADVPPGDLALSRTPQTLKTGWAAKFRALKQAKKDKKA</sequence>
<feature type="binding site" evidence="18">
    <location>
        <position position="361"/>
    </location>
    <ligand>
        <name>UDP-N-acetyl-alpha-D-glucosamine</name>
        <dbReference type="ChEBI" id="CHEBI:57705"/>
    </ligand>
</feature>
<dbReference type="EC" id="2.3.1.157" evidence="18"/>
<feature type="binding site" evidence="18">
    <location>
        <position position="182"/>
    </location>
    <ligand>
        <name>UDP-N-acetyl-alpha-D-glucosamine</name>
        <dbReference type="ChEBI" id="CHEBI:57705"/>
    </ligand>
</feature>
<dbReference type="UniPathway" id="UPA00113">
    <property type="reaction ID" value="UER00532"/>
</dbReference>
<evidence type="ECO:0000256" key="8">
    <source>
        <dbReference type="ARBA" id="ARBA00022737"/>
    </source>
</evidence>
<comment type="function">
    <text evidence="17 18">Catalyzes the last two sequential reactions in the de novo biosynthetic pathway for UDP-N-acetylglucosamine (UDP-GlcNAc). The C-terminal domain catalyzes the transfer of acetyl group from acetyl coenzyme A to glucosamine-1-phosphate (GlcN-1-P) to produce N-acetylglucosamine-1-phosphate (GlcNAc-1-P), which is converted into UDP-GlcNAc by the transfer of uridine 5-monophosphate (from uridine 5-triphosphate), a reaction catalyzed by the N-terminal domain.</text>
</comment>
<feature type="binding site" evidence="18">
    <location>
        <position position="152"/>
    </location>
    <ligand>
        <name>UDP-N-acetyl-alpha-D-glucosamine</name>
        <dbReference type="ChEBI" id="CHEBI:57705"/>
    </ligand>
</feature>
<evidence type="ECO:0000256" key="5">
    <source>
        <dbReference type="ARBA" id="ARBA00022679"/>
    </source>
</evidence>
<feature type="binding site" evidence="18">
    <location>
        <position position="239"/>
    </location>
    <ligand>
        <name>UDP-N-acetyl-alpha-D-glucosamine</name>
        <dbReference type="ChEBI" id="CHEBI:57705"/>
    </ligand>
</feature>
<feature type="binding site" evidence="18">
    <location>
        <begin position="381"/>
        <end position="382"/>
    </location>
    <ligand>
        <name>acetyl-CoA</name>
        <dbReference type="ChEBI" id="CHEBI:57288"/>
    </ligand>
</feature>
<evidence type="ECO:0000256" key="10">
    <source>
        <dbReference type="ARBA" id="ARBA00022960"/>
    </source>
</evidence>
<keyword evidence="11 18" id="KW-0573">Peptidoglycan synthesis</keyword>